<feature type="transmembrane region" description="Helical" evidence="1">
    <location>
        <begin position="21"/>
        <end position="40"/>
    </location>
</feature>
<accession>A0A2W4BWB6</accession>
<protein>
    <submittedName>
        <fullName evidence="2">Uncharacterized protein</fullName>
    </submittedName>
</protein>
<keyword evidence="1" id="KW-0812">Transmembrane</keyword>
<evidence type="ECO:0000256" key="1">
    <source>
        <dbReference type="SAM" id="Phobius"/>
    </source>
</evidence>
<organism evidence="2 3">
    <name type="scientific">Enterococcus plantarum</name>
    <dbReference type="NCBI Taxonomy" id="1077675"/>
    <lineage>
        <taxon>Bacteria</taxon>
        <taxon>Bacillati</taxon>
        <taxon>Bacillota</taxon>
        <taxon>Bacilli</taxon>
        <taxon>Lactobacillales</taxon>
        <taxon>Enterococcaceae</taxon>
        <taxon>Enterococcus</taxon>
    </lineage>
</organism>
<reference evidence="2 3" key="1">
    <citation type="submission" date="2017-11" db="EMBL/GenBank/DDBJ databases">
        <title>Draft genome sequence of Enterococcus plantarum TRW2 strain isolated from lettuce.</title>
        <authorList>
            <person name="Kim E.B."/>
            <person name="Marco M.L."/>
            <person name="Williams T.R."/>
            <person name="You I.H."/>
        </authorList>
    </citation>
    <scope>NUCLEOTIDE SEQUENCE [LARGE SCALE GENOMIC DNA]</scope>
    <source>
        <strain evidence="2 3">TRW2</strain>
    </source>
</reference>
<comment type="caution">
    <text evidence="2">The sequence shown here is derived from an EMBL/GenBank/DDBJ whole genome shotgun (WGS) entry which is preliminary data.</text>
</comment>
<evidence type="ECO:0000313" key="2">
    <source>
        <dbReference type="EMBL" id="PZL78312.1"/>
    </source>
</evidence>
<name>A0A2W4BWB6_9ENTE</name>
<dbReference type="AlphaFoldDB" id="A0A2W4BWB6"/>
<gene>
    <name evidence="2" type="ORF">CI088_00660</name>
</gene>
<sequence>MVRSSFLGSLMQLRSSGVSSLTISFIFTFFLVKVSGYPFIFKDPSTSNFLALRIYDPYLVKISDT</sequence>
<keyword evidence="1" id="KW-0472">Membrane</keyword>
<evidence type="ECO:0000313" key="3">
    <source>
        <dbReference type="Proteomes" id="UP000249828"/>
    </source>
</evidence>
<keyword evidence="3" id="KW-1185">Reference proteome</keyword>
<proteinExistence type="predicted"/>
<dbReference type="Proteomes" id="UP000249828">
    <property type="component" value="Unassembled WGS sequence"/>
</dbReference>
<keyword evidence="1" id="KW-1133">Transmembrane helix</keyword>
<dbReference type="EMBL" id="PIEU01000001">
    <property type="protein sequence ID" value="PZL78312.1"/>
    <property type="molecule type" value="Genomic_DNA"/>
</dbReference>